<reference evidence="1" key="1">
    <citation type="submission" date="2023-10" db="EMBL/GenBank/DDBJ databases">
        <title>Genome assembly of Pristionchus species.</title>
        <authorList>
            <person name="Yoshida K."/>
            <person name="Sommer R.J."/>
        </authorList>
    </citation>
    <scope>NUCLEOTIDE SEQUENCE</scope>
    <source>
        <strain evidence="1">RS0144</strain>
    </source>
</reference>
<sequence>SLCKHVFKGYSTHDYILNTLLEALGEKARGIALEGFSNLQMNSAILIELWEVGGAPKVKVLYRPYAYASDLRELTPVIEKCTGETACDLTKFEAGYSTILTKNPQED</sequence>
<dbReference type="SUPFAM" id="SSF53254">
    <property type="entry name" value="Phosphoglycerate mutase-like"/>
    <property type="match status" value="1"/>
</dbReference>
<feature type="non-terminal residue" evidence="1">
    <location>
        <position position="1"/>
    </location>
</feature>
<feature type="non-terminal residue" evidence="1">
    <location>
        <position position="107"/>
    </location>
</feature>
<dbReference type="Proteomes" id="UP001432027">
    <property type="component" value="Unassembled WGS sequence"/>
</dbReference>
<dbReference type="Gene3D" id="3.40.50.1240">
    <property type="entry name" value="Phosphoglycerate mutase-like"/>
    <property type="match status" value="1"/>
</dbReference>
<name>A0AAV5SDI1_9BILA</name>
<dbReference type="AlphaFoldDB" id="A0AAV5SDI1"/>
<evidence type="ECO:0000313" key="2">
    <source>
        <dbReference type="Proteomes" id="UP001432027"/>
    </source>
</evidence>
<evidence type="ECO:0000313" key="1">
    <source>
        <dbReference type="EMBL" id="GMS79424.1"/>
    </source>
</evidence>
<proteinExistence type="predicted"/>
<organism evidence="1 2">
    <name type="scientific">Pristionchus entomophagus</name>
    <dbReference type="NCBI Taxonomy" id="358040"/>
    <lineage>
        <taxon>Eukaryota</taxon>
        <taxon>Metazoa</taxon>
        <taxon>Ecdysozoa</taxon>
        <taxon>Nematoda</taxon>
        <taxon>Chromadorea</taxon>
        <taxon>Rhabditida</taxon>
        <taxon>Rhabditina</taxon>
        <taxon>Diplogasteromorpha</taxon>
        <taxon>Diplogasteroidea</taxon>
        <taxon>Neodiplogasteridae</taxon>
        <taxon>Pristionchus</taxon>
    </lineage>
</organism>
<keyword evidence="2" id="KW-1185">Reference proteome</keyword>
<comment type="caution">
    <text evidence="1">The sequence shown here is derived from an EMBL/GenBank/DDBJ whole genome shotgun (WGS) entry which is preliminary data.</text>
</comment>
<dbReference type="GO" id="GO:0016791">
    <property type="term" value="F:phosphatase activity"/>
    <property type="evidence" value="ECO:0007669"/>
    <property type="project" value="UniProtKB-ARBA"/>
</dbReference>
<dbReference type="EMBL" id="BTSX01000001">
    <property type="protein sequence ID" value="GMS79424.1"/>
    <property type="molecule type" value="Genomic_DNA"/>
</dbReference>
<protein>
    <submittedName>
        <fullName evidence="1">Uncharacterized protein</fullName>
    </submittedName>
</protein>
<dbReference type="InterPro" id="IPR029033">
    <property type="entry name" value="His_PPase_superfam"/>
</dbReference>
<gene>
    <name evidence="1" type="ORF">PENTCL1PPCAC_1599</name>
</gene>
<accession>A0AAV5SDI1</accession>